<protein>
    <recommendedName>
        <fullName evidence="9">Guanylate cyclase domain-containing protein</fullName>
    </recommendedName>
</protein>
<dbReference type="InterPro" id="IPR018297">
    <property type="entry name" value="A/G_cyclase_CS"/>
</dbReference>
<evidence type="ECO:0000313" key="11">
    <source>
        <dbReference type="Proteomes" id="UP000075714"/>
    </source>
</evidence>
<dbReference type="GO" id="GO:0000166">
    <property type="term" value="F:nucleotide binding"/>
    <property type="evidence" value="ECO:0007669"/>
    <property type="project" value="UniProtKB-KW"/>
</dbReference>
<dbReference type="PROSITE" id="PS50125">
    <property type="entry name" value="GUANYLATE_CYCLASE_2"/>
    <property type="match status" value="1"/>
</dbReference>
<dbReference type="GO" id="GO:0035556">
    <property type="term" value="P:intracellular signal transduction"/>
    <property type="evidence" value="ECO:0007669"/>
    <property type="project" value="InterPro"/>
</dbReference>
<evidence type="ECO:0000256" key="6">
    <source>
        <dbReference type="ARBA" id="ARBA00023239"/>
    </source>
</evidence>
<evidence type="ECO:0000313" key="10">
    <source>
        <dbReference type="EMBL" id="KXZ47891.1"/>
    </source>
</evidence>
<keyword evidence="5" id="KW-0472">Membrane</keyword>
<organism evidence="10 11">
    <name type="scientific">Gonium pectorale</name>
    <name type="common">Green alga</name>
    <dbReference type="NCBI Taxonomy" id="33097"/>
    <lineage>
        <taxon>Eukaryota</taxon>
        <taxon>Viridiplantae</taxon>
        <taxon>Chlorophyta</taxon>
        <taxon>core chlorophytes</taxon>
        <taxon>Chlorophyceae</taxon>
        <taxon>CS clade</taxon>
        <taxon>Chlamydomonadales</taxon>
        <taxon>Volvocaceae</taxon>
        <taxon>Gonium</taxon>
    </lineage>
</organism>
<feature type="region of interest" description="Disordered" evidence="8">
    <location>
        <begin position="67"/>
        <end position="90"/>
    </location>
</feature>
<accession>A0A150GDF8</accession>
<comment type="subcellular location">
    <subcellularLocation>
        <location evidence="1">Membrane</location>
    </subcellularLocation>
</comment>
<feature type="domain" description="Guanylate cyclase" evidence="9">
    <location>
        <begin position="178"/>
        <end position="324"/>
    </location>
</feature>
<dbReference type="GO" id="GO:0007168">
    <property type="term" value="P:receptor guanylyl cyclase signaling pathway"/>
    <property type="evidence" value="ECO:0007669"/>
    <property type="project" value="TreeGrafter"/>
</dbReference>
<dbReference type="OrthoDB" id="548029at2759"/>
<dbReference type="Gene3D" id="3.30.70.1230">
    <property type="entry name" value="Nucleotide cyclase"/>
    <property type="match status" value="1"/>
</dbReference>
<comment type="similarity">
    <text evidence="7">Belongs to the adenylyl cyclase class-4/guanylyl cyclase family.</text>
</comment>
<keyword evidence="3" id="KW-0547">Nucleotide-binding</keyword>
<dbReference type="AlphaFoldDB" id="A0A150GDF8"/>
<dbReference type="GO" id="GO:0005886">
    <property type="term" value="C:plasma membrane"/>
    <property type="evidence" value="ECO:0007669"/>
    <property type="project" value="TreeGrafter"/>
</dbReference>
<dbReference type="InterPro" id="IPR001054">
    <property type="entry name" value="A/G_cyclase"/>
</dbReference>
<dbReference type="Pfam" id="PF00211">
    <property type="entry name" value="Guanylate_cyc"/>
    <property type="match status" value="1"/>
</dbReference>
<evidence type="ECO:0000256" key="3">
    <source>
        <dbReference type="ARBA" id="ARBA00022741"/>
    </source>
</evidence>
<keyword evidence="6 7" id="KW-0456">Lyase</keyword>
<dbReference type="InterPro" id="IPR050401">
    <property type="entry name" value="Cyclic_nucleotide_synthase"/>
</dbReference>
<dbReference type="FunFam" id="3.30.70.1230:FF:000146">
    <property type="entry name" value="Atrial natriuretic peptide receptor, putative"/>
    <property type="match status" value="1"/>
</dbReference>
<dbReference type="InterPro" id="IPR029787">
    <property type="entry name" value="Nucleotide_cyclase"/>
</dbReference>
<keyword evidence="4" id="KW-1133">Transmembrane helix</keyword>
<dbReference type="PROSITE" id="PS00452">
    <property type="entry name" value="GUANYLATE_CYCLASE_1"/>
    <property type="match status" value="1"/>
</dbReference>
<proteinExistence type="inferred from homology"/>
<comment type="caution">
    <text evidence="10">The sequence shown here is derived from an EMBL/GenBank/DDBJ whole genome shotgun (WGS) entry which is preliminary data.</text>
</comment>
<gene>
    <name evidence="10" type="ORF">GPECTOR_32g504</name>
</gene>
<evidence type="ECO:0000259" key="9">
    <source>
        <dbReference type="PROSITE" id="PS50125"/>
    </source>
</evidence>
<dbReference type="SMART" id="SM00044">
    <property type="entry name" value="CYCc"/>
    <property type="match status" value="1"/>
</dbReference>
<reference evidence="11" key="1">
    <citation type="journal article" date="2016" name="Nat. Commun.">
        <title>The Gonium pectorale genome demonstrates co-option of cell cycle regulation during the evolution of multicellularity.</title>
        <authorList>
            <person name="Hanschen E.R."/>
            <person name="Marriage T.N."/>
            <person name="Ferris P.J."/>
            <person name="Hamaji T."/>
            <person name="Toyoda A."/>
            <person name="Fujiyama A."/>
            <person name="Neme R."/>
            <person name="Noguchi H."/>
            <person name="Minakuchi Y."/>
            <person name="Suzuki M."/>
            <person name="Kawai-Toyooka H."/>
            <person name="Smith D.R."/>
            <person name="Sparks H."/>
            <person name="Anderson J."/>
            <person name="Bakaric R."/>
            <person name="Luria V."/>
            <person name="Karger A."/>
            <person name="Kirschner M.W."/>
            <person name="Durand P.M."/>
            <person name="Michod R.E."/>
            <person name="Nozaki H."/>
            <person name="Olson B.J."/>
        </authorList>
    </citation>
    <scope>NUCLEOTIDE SEQUENCE [LARGE SCALE GENOMIC DNA]</scope>
    <source>
        <strain evidence="11">NIES-2863</strain>
    </source>
</reference>
<dbReference type="PANTHER" id="PTHR11920">
    <property type="entry name" value="GUANYLYL CYCLASE"/>
    <property type="match status" value="1"/>
</dbReference>
<evidence type="ECO:0000256" key="4">
    <source>
        <dbReference type="ARBA" id="ARBA00022989"/>
    </source>
</evidence>
<dbReference type="SUPFAM" id="SSF55073">
    <property type="entry name" value="Nucleotide cyclase"/>
    <property type="match status" value="1"/>
</dbReference>
<keyword evidence="2" id="KW-0812">Transmembrane</keyword>
<dbReference type="EMBL" id="LSYV01000033">
    <property type="protein sequence ID" value="KXZ47891.1"/>
    <property type="molecule type" value="Genomic_DNA"/>
</dbReference>
<keyword evidence="11" id="KW-1185">Reference proteome</keyword>
<dbReference type="GO" id="GO:0001653">
    <property type="term" value="F:peptide receptor activity"/>
    <property type="evidence" value="ECO:0007669"/>
    <property type="project" value="TreeGrafter"/>
</dbReference>
<evidence type="ECO:0000256" key="7">
    <source>
        <dbReference type="RuleBase" id="RU000405"/>
    </source>
</evidence>
<feature type="region of interest" description="Disordered" evidence="8">
    <location>
        <begin position="1"/>
        <end position="39"/>
    </location>
</feature>
<evidence type="ECO:0000256" key="8">
    <source>
        <dbReference type="SAM" id="MobiDB-lite"/>
    </source>
</evidence>
<evidence type="ECO:0000256" key="2">
    <source>
        <dbReference type="ARBA" id="ARBA00022692"/>
    </source>
</evidence>
<dbReference type="GO" id="GO:0004016">
    <property type="term" value="F:adenylate cyclase activity"/>
    <property type="evidence" value="ECO:0007669"/>
    <property type="project" value="TreeGrafter"/>
</dbReference>
<name>A0A150GDF8_GONPE</name>
<evidence type="ECO:0000256" key="5">
    <source>
        <dbReference type="ARBA" id="ARBA00023136"/>
    </source>
</evidence>
<dbReference type="PANTHER" id="PTHR11920:SF335">
    <property type="entry name" value="GUANYLATE CYCLASE"/>
    <property type="match status" value="1"/>
</dbReference>
<sequence length="386" mass="40675">MPEGNGLTAQNGDFDRRRQQQQPRRTIAHTEAPEGRVASMPYGTARSLAFAMSLSTSPMVVMADSGVPSARSAAGPNGGPALGPSAIRSQSPRVALRSHSVIAERHLARVMEAEHGLVEQLFPRHVLEYVAEEWTAGGEGRAADGGPAAAGACDTDSLRWRPVLRDCTPLATAHPEVTLLFADIKSFTPMCGQVEPQQVMRFLNDLYSRYDALLDDYGVYKLETIGDCYFVASGLITTDQDGMAAVREEGPGREAVDPLHAERAFMFAKAMLSAARQVAMPTTGQPVEIRIGLHTGPVVSGVVGTRMPRFCLFGDTVNTASRMESSGEPGAIHASAATFAALRNVDDQWEPTGGVEVRGDAELATSCSGGAAAATGCRSGGGGSGE</sequence>
<dbReference type="CDD" id="cd07302">
    <property type="entry name" value="CHD"/>
    <property type="match status" value="1"/>
</dbReference>
<dbReference type="GO" id="GO:0004383">
    <property type="term" value="F:guanylate cyclase activity"/>
    <property type="evidence" value="ECO:0007669"/>
    <property type="project" value="TreeGrafter"/>
</dbReference>
<dbReference type="Proteomes" id="UP000075714">
    <property type="component" value="Unassembled WGS sequence"/>
</dbReference>
<evidence type="ECO:0000256" key="1">
    <source>
        <dbReference type="ARBA" id="ARBA00004370"/>
    </source>
</evidence>